<dbReference type="EMBL" id="JBBMFV010000004">
    <property type="protein sequence ID" value="MEO3940565.1"/>
    <property type="molecule type" value="Genomic_DNA"/>
</dbReference>
<dbReference type="RefSeq" id="WP_347782056.1">
    <property type="nucleotide sequence ID" value="NZ_JBBMFV010000004.1"/>
</dbReference>
<protein>
    <submittedName>
        <fullName evidence="3">DUF5684 domain-containing protein</fullName>
    </submittedName>
</protein>
<feature type="transmembrane region" description="Helical" evidence="2">
    <location>
        <begin position="105"/>
        <end position="126"/>
    </location>
</feature>
<gene>
    <name evidence="3" type="ORF">V3C41_05730</name>
</gene>
<keyword evidence="4" id="KW-1185">Reference proteome</keyword>
<dbReference type="Proteomes" id="UP001448614">
    <property type="component" value="Unassembled WGS sequence"/>
</dbReference>
<keyword evidence="2" id="KW-1133">Transmembrane helix</keyword>
<organism evidence="3 4">
    <name type="scientific">Paenarthrobacter nicotinovorans</name>
    <name type="common">Arthrobacter nicotinovorans</name>
    <dbReference type="NCBI Taxonomy" id="29320"/>
    <lineage>
        <taxon>Bacteria</taxon>
        <taxon>Bacillati</taxon>
        <taxon>Actinomycetota</taxon>
        <taxon>Actinomycetes</taxon>
        <taxon>Micrococcales</taxon>
        <taxon>Micrococcaceae</taxon>
        <taxon>Paenarthrobacter</taxon>
    </lineage>
</organism>
<dbReference type="Pfam" id="PF18936">
    <property type="entry name" value="DUF5684"/>
    <property type="match status" value="1"/>
</dbReference>
<feature type="compositionally biased region" description="Low complexity" evidence="1">
    <location>
        <begin position="153"/>
        <end position="176"/>
    </location>
</feature>
<feature type="region of interest" description="Disordered" evidence="1">
    <location>
        <begin position="151"/>
        <end position="207"/>
    </location>
</feature>
<dbReference type="InterPro" id="IPR043739">
    <property type="entry name" value="DUF5684"/>
</dbReference>
<reference evidence="3 4" key="1">
    <citation type="journal article" date="2024" name="Appl. Microbiol. Biotechnol.">
        <title>Biosynthetic gene clusters with biotechnological applications in novel Antarctic isolates from Actinomycetota.</title>
        <authorList>
            <person name="Bruna P."/>
            <person name="Nunez-Montero K."/>
            <person name="Contreras M.J."/>
            <person name="Leal K."/>
            <person name="Garcia M."/>
            <person name="Abanto M."/>
            <person name="Barrientos L."/>
        </authorList>
    </citation>
    <scope>NUCLEOTIDE SEQUENCE [LARGE SCALE GENOMIC DNA]</scope>
    <source>
        <strain evidence="3 4">Se16.17</strain>
    </source>
</reference>
<feature type="compositionally biased region" description="Low complexity" evidence="1">
    <location>
        <begin position="183"/>
        <end position="207"/>
    </location>
</feature>
<evidence type="ECO:0000313" key="4">
    <source>
        <dbReference type="Proteomes" id="UP001448614"/>
    </source>
</evidence>
<comment type="caution">
    <text evidence="3">The sequence shown here is derived from an EMBL/GenBank/DDBJ whole genome shotgun (WGS) entry which is preliminary data.</text>
</comment>
<feature type="transmembrane region" description="Helical" evidence="2">
    <location>
        <begin position="73"/>
        <end position="93"/>
    </location>
</feature>
<evidence type="ECO:0000256" key="2">
    <source>
        <dbReference type="SAM" id="Phobius"/>
    </source>
</evidence>
<evidence type="ECO:0000313" key="3">
    <source>
        <dbReference type="EMBL" id="MEO3940565.1"/>
    </source>
</evidence>
<name>A0ABV0GPW2_PAENI</name>
<evidence type="ECO:0000256" key="1">
    <source>
        <dbReference type="SAM" id="MobiDB-lite"/>
    </source>
</evidence>
<keyword evidence="2" id="KW-0812">Transmembrane</keyword>
<keyword evidence="2" id="KW-0472">Membrane</keyword>
<accession>A0ABV0GPW2</accession>
<proteinExistence type="predicted"/>
<feature type="transmembrane region" description="Helical" evidence="2">
    <location>
        <begin position="16"/>
        <end position="41"/>
    </location>
</feature>
<sequence length="207" mass="22315">MVIPLSSYSSSGSESAAAAGLVLLLMVIYFAVVFAIVGVLYMGMFTKAGRPAWAAFVPVYNSIKLMEIAGRPWYWFLLTLIPFAGIYFGIVALHDLSKSFGKDAGYTVGLVLLPVVFVPMLSYGSAPYLGPAAGRQFVAYPQTYGQGYGQGHGQPYAQPAPQGYAQGYAQPPAQQYNGQPFNAQQFSGQQFSGQQPPAQQPDGQQYR</sequence>